<feature type="region of interest" description="Disordered" evidence="1">
    <location>
        <begin position="44"/>
        <end position="82"/>
    </location>
</feature>
<gene>
    <name evidence="3" type="ORF">CLV35_1290</name>
</gene>
<keyword evidence="2" id="KW-0732">Signal</keyword>
<sequence length="82" mass="8502">MSRHTTNRVLAALAGVGIATLSIGVIAPAAEAAPSHSIIVAAKPMHPRGPGGATAKCRDGSYSHSKHRQGTCSHHHGVARWY</sequence>
<dbReference type="InterPro" id="IPR022236">
    <property type="entry name" value="DUF3761"/>
</dbReference>
<feature type="signal peptide" evidence="2">
    <location>
        <begin position="1"/>
        <end position="32"/>
    </location>
</feature>
<evidence type="ECO:0000256" key="2">
    <source>
        <dbReference type="SAM" id="SignalP"/>
    </source>
</evidence>
<organism evidence="3 4">
    <name type="scientific">Motilibacter peucedani</name>
    <dbReference type="NCBI Taxonomy" id="598650"/>
    <lineage>
        <taxon>Bacteria</taxon>
        <taxon>Bacillati</taxon>
        <taxon>Actinomycetota</taxon>
        <taxon>Actinomycetes</taxon>
        <taxon>Motilibacterales</taxon>
        <taxon>Motilibacteraceae</taxon>
        <taxon>Motilibacter</taxon>
    </lineage>
</organism>
<dbReference type="AlphaFoldDB" id="A0A420XRR7"/>
<dbReference type="InParanoid" id="A0A420XRR7"/>
<protein>
    <submittedName>
        <fullName evidence="3">Uncharacterized protein DUF3761</fullName>
    </submittedName>
</protein>
<evidence type="ECO:0000313" key="3">
    <source>
        <dbReference type="EMBL" id="RKS77596.1"/>
    </source>
</evidence>
<dbReference type="OrthoDB" id="4751721at2"/>
<evidence type="ECO:0000256" key="1">
    <source>
        <dbReference type="SAM" id="MobiDB-lite"/>
    </source>
</evidence>
<feature type="chain" id="PRO_5019506531" evidence="2">
    <location>
        <begin position="33"/>
        <end position="82"/>
    </location>
</feature>
<comment type="caution">
    <text evidence="3">The sequence shown here is derived from an EMBL/GenBank/DDBJ whole genome shotgun (WGS) entry which is preliminary data.</text>
</comment>
<evidence type="ECO:0000313" key="4">
    <source>
        <dbReference type="Proteomes" id="UP000281955"/>
    </source>
</evidence>
<dbReference type="RefSeq" id="WP_121192618.1">
    <property type="nucleotide sequence ID" value="NZ_RBWV01000010.1"/>
</dbReference>
<dbReference type="Proteomes" id="UP000281955">
    <property type="component" value="Unassembled WGS sequence"/>
</dbReference>
<reference evidence="3 4" key="1">
    <citation type="submission" date="2018-10" db="EMBL/GenBank/DDBJ databases">
        <title>Genomic Encyclopedia of Archaeal and Bacterial Type Strains, Phase II (KMG-II): from individual species to whole genera.</title>
        <authorList>
            <person name="Goeker M."/>
        </authorList>
    </citation>
    <scope>NUCLEOTIDE SEQUENCE [LARGE SCALE GENOMIC DNA]</scope>
    <source>
        <strain evidence="3 4">RP-AC37</strain>
    </source>
</reference>
<dbReference type="Pfam" id="PF12587">
    <property type="entry name" value="DUF3761"/>
    <property type="match status" value="1"/>
</dbReference>
<name>A0A420XRR7_9ACTN</name>
<feature type="compositionally biased region" description="Basic residues" evidence="1">
    <location>
        <begin position="64"/>
        <end position="82"/>
    </location>
</feature>
<dbReference type="EMBL" id="RBWV01000010">
    <property type="protein sequence ID" value="RKS77596.1"/>
    <property type="molecule type" value="Genomic_DNA"/>
</dbReference>
<proteinExistence type="predicted"/>
<keyword evidence="4" id="KW-1185">Reference proteome</keyword>
<accession>A0A420XRR7</accession>